<keyword evidence="2" id="KW-0436">Ligase</keyword>
<feature type="compositionally biased region" description="Low complexity" evidence="6">
    <location>
        <begin position="438"/>
        <end position="452"/>
    </location>
</feature>
<evidence type="ECO:0000313" key="8">
    <source>
        <dbReference type="EMBL" id="OAV99744.1"/>
    </source>
</evidence>
<dbReference type="InterPro" id="IPR012308">
    <property type="entry name" value="DNA_ligase_ATP-dep_N"/>
</dbReference>
<dbReference type="InterPro" id="IPR036599">
    <property type="entry name" value="DNA_ligase_N_sf"/>
</dbReference>
<evidence type="ECO:0000256" key="2">
    <source>
        <dbReference type="ARBA" id="ARBA00022598"/>
    </source>
</evidence>
<evidence type="ECO:0000313" key="9">
    <source>
        <dbReference type="EnsemblFungi" id="PTTG_00480-t43_1-p1"/>
    </source>
</evidence>
<dbReference type="EMBL" id="ADAS02000002">
    <property type="protein sequence ID" value="OAV99744.1"/>
    <property type="molecule type" value="Genomic_DNA"/>
</dbReference>
<evidence type="ECO:0000313" key="10">
    <source>
        <dbReference type="Proteomes" id="UP000005240"/>
    </source>
</evidence>
<feature type="region of interest" description="Disordered" evidence="6">
    <location>
        <begin position="880"/>
        <end position="992"/>
    </location>
</feature>
<dbReference type="Gene3D" id="3.30.470.30">
    <property type="entry name" value="DNA ligase/mRNA capping enzyme"/>
    <property type="match status" value="1"/>
</dbReference>
<dbReference type="PROSITE" id="PS50160">
    <property type="entry name" value="DNA_LIGASE_A3"/>
    <property type="match status" value="1"/>
</dbReference>
<dbReference type="PANTHER" id="PTHR45997">
    <property type="entry name" value="DNA LIGASE 4"/>
    <property type="match status" value="1"/>
</dbReference>
<feature type="compositionally biased region" description="Polar residues" evidence="6">
    <location>
        <begin position="970"/>
        <end position="986"/>
    </location>
</feature>
<reference evidence="8" key="2">
    <citation type="submission" date="2016-05" db="EMBL/GenBank/DDBJ databases">
        <title>Comparative analysis highlights variable genome content of wheat rusts and divergence of the mating loci.</title>
        <authorList>
            <person name="Cuomo C.A."/>
            <person name="Bakkeren G."/>
            <person name="Szabo L."/>
            <person name="Khalil H."/>
            <person name="Joly D."/>
            <person name="Goldberg J."/>
            <person name="Young S."/>
            <person name="Zeng Q."/>
            <person name="Fellers J."/>
        </authorList>
    </citation>
    <scope>NUCLEOTIDE SEQUENCE [LARGE SCALE GENOMIC DNA]</scope>
    <source>
        <strain evidence="8">1-1 BBBD Race 1</strain>
    </source>
</reference>
<dbReference type="PANTHER" id="PTHR45997:SF2">
    <property type="entry name" value="ATP DEPENDENT DNA LIGASE DOMAIN PROTEIN (AFU_ORTHOLOGUE AFUA_5G02430)"/>
    <property type="match status" value="1"/>
</dbReference>
<feature type="region of interest" description="Disordered" evidence="6">
    <location>
        <begin position="792"/>
        <end position="862"/>
    </location>
</feature>
<feature type="region of interest" description="Disordered" evidence="6">
    <location>
        <begin position="1048"/>
        <end position="1109"/>
    </location>
</feature>
<dbReference type="InterPro" id="IPR012340">
    <property type="entry name" value="NA-bd_OB-fold"/>
</dbReference>
<name>A0A180H4N1_PUCT1</name>
<evidence type="ECO:0000259" key="7">
    <source>
        <dbReference type="PROSITE" id="PS50160"/>
    </source>
</evidence>
<feature type="compositionally biased region" description="Basic and acidic residues" evidence="6">
    <location>
        <begin position="901"/>
        <end position="926"/>
    </location>
</feature>
<evidence type="ECO:0000256" key="1">
    <source>
        <dbReference type="ARBA" id="ARBA00007572"/>
    </source>
</evidence>
<keyword evidence="3" id="KW-0547">Nucleotide-binding</keyword>
<evidence type="ECO:0000256" key="3">
    <source>
        <dbReference type="ARBA" id="ARBA00022741"/>
    </source>
</evidence>
<dbReference type="PROSITE" id="PS00333">
    <property type="entry name" value="DNA_LIGASE_A2"/>
    <property type="match status" value="1"/>
</dbReference>
<reference evidence="9" key="4">
    <citation type="submission" date="2025-05" db="UniProtKB">
        <authorList>
            <consortium name="EnsemblFungi"/>
        </authorList>
    </citation>
    <scope>IDENTIFICATION</scope>
    <source>
        <strain evidence="9">isolate 1-1 / race 1 (BBBD)</strain>
    </source>
</reference>
<dbReference type="SUPFAM" id="SSF56091">
    <property type="entry name" value="DNA ligase/mRNA capping enzyme, catalytic domain"/>
    <property type="match status" value="1"/>
</dbReference>
<dbReference type="STRING" id="630390.A0A180H4N1"/>
<dbReference type="Gene3D" id="2.40.50.140">
    <property type="entry name" value="Nucleic acid-binding proteins"/>
    <property type="match status" value="1"/>
</dbReference>
<dbReference type="GO" id="GO:0006303">
    <property type="term" value="P:double-strand break repair via nonhomologous end joining"/>
    <property type="evidence" value="ECO:0007669"/>
    <property type="project" value="TreeGrafter"/>
</dbReference>
<dbReference type="InterPro" id="IPR016059">
    <property type="entry name" value="DNA_ligase_ATP-dep_CS"/>
</dbReference>
<dbReference type="GO" id="GO:0032807">
    <property type="term" value="C:DNA ligase IV complex"/>
    <property type="evidence" value="ECO:0007669"/>
    <property type="project" value="TreeGrafter"/>
</dbReference>
<feature type="domain" description="ATP-dependent DNA ligase family profile" evidence="7">
    <location>
        <begin position="455"/>
        <end position="600"/>
    </location>
</feature>
<comment type="similarity">
    <text evidence="1">Belongs to the ATP-dependent DNA ligase family.</text>
</comment>
<gene>
    <name evidence="8" type="ORF">PTTG_00480</name>
</gene>
<feature type="region of interest" description="Disordered" evidence="6">
    <location>
        <begin position="370"/>
        <end position="390"/>
    </location>
</feature>
<dbReference type="GO" id="GO:0003910">
    <property type="term" value="F:DNA ligase (ATP) activity"/>
    <property type="evidence" value="ECO:0007669"/>
    <property type="project" value="InterPro"/>
</dbReference>
<dbReference type="InterPro" id="IPR029710">
    <property type="entry name" value="LIG4"/>
</dbReference>
<dbReference type="GO" id="GO:0006310">
    <property type="term" value="P:DNA recombination"/>
    <property type="evidence" value="ECO:0007669"/>
    <property type="project" value="InterPro"/>
</dbReference>
<dbReference type="GO" id="GO:0006297">
    <property type="term" value="P:nucleotide-excision repair, DNA gap filling"/>
    <property type="evidence" value="ECO:0007669"/>
    <property type="project" value="TreeGrafter"/>
</dbReference>
<feature type="region of interest" description="Disordered" evidence="6">
    <location>
        <begin position="427"/>
        <end position="454"/>
    </location>
</feature>
<dbReference type="EnsemblFungi" id="PTTG_00480-t43_1">
    <property type="protein sequence ID" value="PTTG_00480-t43_1-p1"/>
    <property type="gene ID" value="PTTG_00480"/>
</dbReference>
<dbReference type="PROSITE" id="PS00697">
    <property type="entry name" value="DNA_LIGASE_A1"/>
    <property type="match status" value="1"/>
</dbReference>
<keyword evidence="10" id="KW-1185">Reference proteome</keyword>
<evidence type="ECO:0000256" key="4">
    <source>
        <dbReference type="ARBA" id="ARBA00022840"/>
    </source>
</evidence>
<organism evidence="8">
    <name type="scientific">Puccinia triticina (isolate 1-1 / race 1 (BBBD))</name>
    <name type="common">Brown leaf rust fungus</name>
    <dbReference type="NCBI Taxonomy" id="630390"/>
    <lineage>
        <taxon>Eukaryota</taxon>
        <taxon>Fungi</taxon>
        <taxon>Dikarya</taxon>
        <taxon>Basidiomycota</taxon>
        <taxon>Pucciniomycotina</taxon>
        <taxon>Pucciniomycetes</taxon>
        <taxon>Pucciniales</taxon>
        <taxon>Pucciniaceae</taxon>
        <taxon>Puccinia</taxon>
    </lineage>
</organism>
<keyword evidence="4" id="KW-0067">ATP-binding</keyword>
<accession>A0A180H4N1</accession>
<dbReference type="Gene3D" id="1.10.3260.10">
    <property type="entry name" value="DNA ligase, ATP-dependent, N-terminal domain"/>
    <property type="match status" value="1"/>
</dbReference>
<dbReference type="Pfam" id="PF01068">
    <property type="entry name" value="DNA_ligase_A_M"/>
    <property type="match status" value="1"/>
</dbReference>
<dbReference type="GO" id="GO:0003677">
    <property type="term" value="F:DNA binding"/>
    <property type="evidence" value="ECO:0007669"/>
    <property type="project" value="InterPro"/>
</dbReference>
<keyword evidence="5" id="KW-0539">Nucleus</keyword>
<feature type="region of interest" description="Disordered" evidence="6">
    <location>
        <begin position="1009"/>
        <end position="1028"/>
    </location>
</feature>
<proteinExistence type="inferred from homology"/>
<reference evidence="8" key="1">
    <citation type="submission" date="2009-11" db="EMBL/GenBank/DDBJ databases">
        <authorList>
            <consortium name="The Broad Institute Genome Sequencing Platform"/>
            <person name="Ward D."/>
            <person name="Feldgarden M."/>
            <person name="Earl A."/>
            <person name="Young S.K."/>
            <person name="Zeng Q."/>
            <person name="Koehrsen M."/>
            <person name="Alvarado L."/>
            <person name="Berlin A."/>
            <person name="Bochicchio J."/>
            <person name="Borenstein D."/>
            <person name="Chapman S.B."/>
            <person name="Chen Z."/>
            <person name="Engels R."/>
            <person name="Freedman E."/>
            <person name="Gellesch M."/>
            <person name="Goldberg J."/>
            <person name="Griggs A."/>
            <person name="Gujja S."/>
            <person name="Heilman E."/>
            <person name="Heiman D."/>
            <person name="Hepburn T."/>
            <person name="Howarth C."/>
            <person name="Jen D."/>
            <person name="Larson L."/>
            <person name="Lewis B."/>
            <person name="Mehta T."/>
            <person name="Park D."/>
            <person name="Pearson M."/>
            <person name="Roberts A."/>
            <person name="Saif S."/>
            <person name="Shea T."/>
            <person name="Shenoy N."/>
            <person name="Sisk P."/>
            <person name="Stolte C."/>
            <person name="Sykes S."/>
            <person name="Thomson T."/>
            <person name="Walk T."/>
            <person name="White J."/>
            <person name="Yandava C."/>
            <person name="Izard J."/>
            <person name="Baranova O.V."/>
            <person name="Blanton J.M."/>
            <person name="Tanner A.C."/>
            <person name="Dewhirst F.E."/>
            <person name="Haas B."/>
            <person name="Nusbaum C."/>
            <person name="Birren B."/>
        </authorList>
    </citation>
    <scope>NUCLEOTIDE SEQUENCE [LARGE SCALE GENOMIC DNA]</scope>
    <source>
        <strain evidence="8">1-1 BBBD Race 1</strain>
    </source>
</reference>
<dbReference type="InterPro" id="IPR012310">
    <property type="entry name" value="DNA_ligase_ATP-dep_cent"/>
</dbReference>
<dbReference type="VEuPathDB" id="FungiDB:PTTG_00480"/>
<feature type="compositionally biased region" description="Polar residues" evidence="6">
    <location>
        <begin position="375"/>
        <end position="384"/>
    </location>
</feature>
<evidence type="ECO:0000256" key="5">
    <source>
        <dbReference type="ARBA" id="ARBA00023242"/>
    </source>
</evidence>
<evidence type="ECO:0000256" key="6">
    <source>
        <dbReference type="SAM" id="MobiDB-lite"/>
    </source>
</evidence>
<reference evidence="9 10" key="3">
    <citation type="journal article" date="2017" name="G3 (Bethesda)">
        <title>Comparative analysis highlights variable genome content of wheat rusts and divergence of the mating loci.</title>
        <authorList>
            <person name="Cuomo C.A."/>
            <person name="Bakkeren G."/>
            <person name="Khalil H.B."/>
            <person name="Panwar V."/>
            <person name="Joly D."/>
            <person name="Linning R."/>
            <person name="Sakthikumar S."/>
            <person name="Song X."/>
            <person name="Adiconis X."/>
            <person name="Fan L."/>
            <person name="Goldberg J.M."/>
            <person name="Levin J.Z."/>
            <person name="Young S."/>
            <person name="Zeng Q."/>
            <person name="Anikster Y."/>
            <person name="Bruce M."/>
            <person name="Wang M."/>
            <person name="Yin C."/>
            <person name="McCallum B."/>
            <person name="Szabo L.J."/>
            <person name="Hulbert S."/>
            <person name="Chen X."/>
            <person name="Fellers J.P."/>
        </authorList>
    </citation>
    <scope>NUCLEOTIDE SEQUENCE</scope>
    <source>
        <strain evidence="9">isolate 1-1 / race 1 (BBBD)</strain>
        <strain evidence="10">Isolate 1-1 / race 1 (BBBD)</strain>
    </source>
</reference>
<dbReference type="FunFam" id="3.30.470.30:FF:000069">
    <property type="entry name" value="DNA ligase IV"/>
    <property type="match status" value="1"/>
</dbReference>
<dbReference type="AlphaFoldDB" id="A0A180H4N1"/>
<feature type="compositionally biased region" description="Polar residues" evidence="6">
    <location>
        <begin position="845"/>
        <end position="862"/>
    </location>
</feature>
<sequence>MAKQQPTATQDITFSDFCTYLDKIASRKSKKAGARKQPAHDSSNQAAEDFEEWVNLHWPVSRNTGKIIFRLLFPNQDVRRTYGLKEAKLGKYLGTLFSVQTGRGKRGEGLVAWNSTTEDQNGLETGRAGCLGLELEKILTEGGHNKYEVLKLSDVDQFLDELAAKSPWSNLGKGPARPPPRPDTDILHNLYIPLSARQAAYMTQIILKDLRPLLYPIPSLSVYRSLTDYDSTAFKEISPYCMMKAWHWAMPTIYRAKADFDVAADLCEQIPRDKTQLSTRTKELLRRFAKPKLGTCVNIPKCVKASGPCLAAPLSKLTDQVWAETKMDGERMQIHIDTSKPKTEQIQIFSKSHRDSTSERAPTHDLIRATLGLHSKTTPESLGSLSRPKTHEQIKSGIFEAEMVAWNMDQGQVDEFWRIRELKKKPGQVDDNEIDNRPTTPSTDSQDDTNSQHLSDRASRHLALCFFDVLYLNGESLLESPYNQRRRTLETCIHVIPHFSMLVDRKSFDMSRESGKEALRQHYARVIAERHEGLILKTAASVYNDSRSEHKWLKVKKDYIAGYGDTADYAIIGAAWDQNRGRELGVPTSTYTSWYIGMCDNTLDIERTPGTRPHFRLIFTFLSYGFTRQQLERANRIAQDAGGETPDISEARQDWPFTFEVARDLKKPAVIFKKPLVFELMGSGFTKRSRKHEYELRWPRITKMHDPGERDWTDAVDLETHDEMAQRATDPKLLNIADLISGGSQQAAENGFQAEVDKWSEKLKTGDLNWRSRGRNLPSDLSETSARVIAHKPAKFPHPNFDSPISKGKKSSKSDQQTEGTSRKSRVLSTPDDTAIVADVEPTIRSKSSTSKEVQAGVQSSPQAELTLFSGIESIMTSLKRKASGSEIDKGTSAAPQMVLDSEHGAESKTKRRKTSDQKPHPEVFPERATLVTAPKEKSALPKFASPKDTPTSRKRPIPRKSLETPPAKRSSTLTRVQSSTSSITGSVAPEMRNYFANDLLDIEKEAMSSPLNPIKDPPAGKTSIPNITSSANLTSGLIASSSISVQLNQPVTDPPPQDRSTTPPVQKSRPGPLASVTHGIRDIEASTSASSGNPGLEIANAKSSAPPWHQKSDVQWCLVHDEQTYGIQGTKFGSVSQLLQSLEINQKEFDHKPQTDSASYIFIENPTPESLCRVQKQVLFRSLSNPSIGVVGYDAKVLKLPQSHRDAWKTFELFRFDPCVQELEDSGKPNEQKN</sequence>
<dbReference type="GO" id="GO:0005524">
    <property type="term" value="F:ATP binding"/>
    <property type="evidence" value="ECO:0007669"/>
    <property type="project" value="UniProtKB-KW"/>
</dbReference>
<dbReference type="OrthoDB" id="7482721at2759"/>
<dbReference type="Pfam" id="PF04675">
    <property type="entry name" value="DNA_ligase_A_N"/>
    <property type="match status" value="1"/>
</dbReference>
<dbReference type="Proteomes" id="UP000005240">
    <property type="component" value="Unassembled WGS sequence"/>
</dbReference>
<protein>
    <submittedName>
        <fullName evidence="9">DNA_LIGASE_A3 domain-containing protein</fullName>
    </submittedName>
</protein>